<dbReference type="Proteomes" id="UP000270743">
    <property type="component" value="Unassembled WGS sequence"/>
</dbReference>
<dbReference type="EMBL" id="UZWE01000019">
    <property type="protein sequence ID" value="VDS07297.1"/>
    <property type="molecule type" value="Genomic_DNA"/>
</dbReference>
<accession>A0A3S4DU40</accession>
<evidence type="ECO:0000313" key="1">
    <source>
        <dbReference type="EMBL" id="VDS07297.1"/>
    </source>
</evidence>
<gene>
    <name evidence="1" type="ORF">PARHAE_00472</name>
</gene>
<name>A0A3S4DU40_9RHOB</name>
<protein>
    <recommendedName>
        <fullName evidence="3">Integrase catalytic domain-containing protein</fullName>
    </recommendedName>
</protein>
<keyword evidence="2" id="KW-1185">Reference proteome</keyword>
<evidence type="ECO:0008006" key="3">
    <source>
        <dbReference type="Google" id="ProtNLM"/>
    </source>
</evidence>
<reference evidence="1 2" key="1">
    <citation type="submission" date="2018-12" db="EMBL/GenBank/DDBJ databases">
        <authorList>
            <person name="Criscuolo A."/>
        </authorList>
    </citation>
    <scope>NUCLEOTIDE SEQUENCE [LARGE SCALE GENOMIC DNA]</scope>
    <source>
        <strain evidence="1">ACIP1116241</strain>
    </source>
</reference>
<organism evidence="1 2">
    <name type="scientific">Paracoccus haematequi</name>
    <dbReference type="NCBI Taxonomy" id="2491866"/>
    <lineage>
        <taxon>Bacteria</taxon>
        <taxon>Pseudomonadati</taxon>
        <taxon>Pseudomonadota</taxon>
        <taxon>Alphaproteobacteria</taxon>
        <taxon>Rhodobacterales</taxon>
        <taxon>Paracoccaceae</taxon>
        <taxon>Paracoccus</taxon>
    </lineage>
</organism>
<proteinExistence type="predicted"/>
<dbReference type="AlphaFoldDB" id="A0A3S4DU40"/>
<sequence length="83" mass="9547">MNRTIKEGEADQETLRGRVSPLNVKRFHYDSHDQLRAHLADFMAAYNFARRLKTLGGLTTYEYICRHQSLTDSSLTRSTRGGD</sequence>
<evidence type="ECO:0000313" key="2">
    <source>
        <dbReference type="Proteomes" id="UP000270743"/>
    </source>
</evidence>